<sequence>MTAQSDGVVPSYSFTPRFYEIDGQGVMFNMWYLGYLDEAIDAFFIERGLPYKEWRGLGFDVHVVHVDLDFSAGVRNHDRAVVLISTSRLGGKSFTLDFAFRRDGEIACAGGIVYATVAADGSGTIALPDRLVEALGEVNPLRAARPS</sequence>
<evidence type="ECO:0000313" key="1">
    <source>
        <dbReference type="EMBL" id="TWP50466.1"/>
    </source>
</evidence>
<dbReference type="AlphaFoldDB" id="A0A563ES12"/>
<accession>A0A563ES12</accession>
<comment type="caution">
    <text evidence="1">The sequence shown here is derived from an EMBL/GenBank/DDBJ whole genome shotgun (WGS) entry which is preliminary data.</text>
</comment>
<reference evidence="1 2" key="1">
    <citation type="submission" date="2019-07" db="EMBL/GenBank/DDBJ databases">
        <title>Lentzea xizangensis sp. nov., isolated from Qinghai-Tibetan Plateau Soils.</title>
        <authorList>
            <person name="Huang J."/>
        </authorList>
    </citation>
    <scope>NUCLEOTIDE SEQUENCE [LARGE SCALE GENOMIC DNA]</scope>
    <source>
        <strain evidence="1 2">FXJ1.1311</strain>
    </source>
</reference>
<dbReference type="RefSeq" id="WP_146353628.1">
    <property type="nucleotide sequence ID" value="NZ_VOBR01000012.1"/>
</dbReference>
<organism evidence="1 2">
    <name type="scientific">Lentzea tibetensis</name>
    <dbReference type="NCBI Taxonomy" id="2591470"/>
    <lineage>
        <taxon>Bacteria</taxon>
        <taxon>Bacillati</taxon>
        <taxon>Actinomycetota</taxon>
        <taxon>Actinomycetes</taxon>
        <taxon>Pseudonocardiales</taxon>
        <taxon>Pseudonocardiaceae</taxon>
        <taxon>Lentzea</taxon>
    </lineage>
</organism>
<gene>
    <name evidence="1" type="ORF">FKR81_20025</name>
</gene>
<name>A0A563ES12_9PSEU</name>
<dbReference type="SUPFAM" id="SSF54637">
    <property type="entry name" value="Thioesterase/thiol ester dehydrase-isomerase"/>
    <property type="match status" value="1"/>
</dbReference>
<dbReference type="Gene3D" id="3.10.129.10">
    <property type="entry name" value="Hotdog Thioesterase"/>
    <property type="match status" value="1"/>
</dbReference>
<protein>
    <submittedName>
        <fullName evidence="1">Acyl-CoA thioesterase</fullName>
    </submittedName>
</protein>
<dbReference type="Proteomes" id="UP000316639">
    <property type="component" value="Unassembled WGS sequence"/>
</dbReference>
<dbReference type="CDD" id="cd00586">
    <property type="entry name" value="4HBT"/>
    <property type="match status" value="1"/>
</dbReference>
<dbReference type="InterPro" id="IPR029069">
    <property type="entry name" value="HotDog_dom_sf"/>
</dbReference>
<keyword evidence="2" id="KW-1185">Reference proteome</keyword>
<evidence type="ECO:0000313" key="2">
    <source>
        <dbReference type="Proteomes" id="UP000316639"/>
    </source>
</evidence>
<dbReference type="Pfam" id="PF13279">
    <property type="entry name" value="4HBT_2"/>
    <property type="match status" value="1"/>
</dbReference>
<dbReference type="EMBL" id="VOBR01000012">
    <property type="protein sequence ID" value="TWP50466.1"/>
    <property type="molecule type" value="Genomic_DNA"/>
</dbReference>
<proteinExistence type="predicted"/>
<dbReference type="OrthoDB" id="9799036at2"/>